<dbReference type="InterPro" id="IPR001789">
    <property type="entry name" value="Sig_transdc_resp-reg_receiver"/>
</dbReference>
<gene>
    <name evidence="8" type="ORF">KL86SPO_50774</name>
</gene>
<evidence type="ECO:0000256" key="5">
    <source>
        <dbReference type="ARBA" id="ARBA00023163"/>
    </source>
</evidence>
<evidence type="ECO:0000256" key="2">
    <source>
        <dbReference type="ARBA" id="ARBA00023012"/>
    </source>
</evidence>
<keyword evidence="2" id="KW-0902">Two-component regulatory system</keyword>
<evidence type="ECO:0000313" key="8">
    <source>
        <dbReference type="EMBL" id="SCM83002.1"/>
    </source>
</evidence>
<evidence type="ECO:0000259" key="7">
    <source>
        <dbReference type="PROSITE" id="PS50110"/>
    </source>
</evidence>
<keyword evidence="5" id="KW-0804">Transcription</keyword>
<dbReference type="GO" id="GO:0003677">
    <property type="term" value="F:DNA binding"/>
    <property type="evidence" value="ECO:0007669"/>
    <property type="project" value="UniProtKB-KW"/>
</dbReference>
<dbReference type="SMART" id="SM00448">
    <property type="entry name" value="REC"/>
    <property type="match status" value="1"/>
</dbReference>
<reference evidence="8" key="1">
    <citation type="submission" date="2016-08" db="EMBL/GenBank/DDBJ databases">
        <authorList>
            <person name="Seilhamer J.J."/>
        </authorList>
    </citation>
    <scope>NUCLEOTIDE SEQUENCE</scope>
    <source>
        <strain evidence="8">86</strain>
    </source>
</reference>
<evidence type="ECO:0000256" key="3">
    <source>
        <dbReference type="ARBA" id="ARBA00023015"/>
    </source>
</evidence>
<feature type="domain" description="Response regulatory" evidence="7">
    <location>
        <begin position="5"/>
        <end position="121"/>
    </location>
</feature>
<dbReference type="GO" id="GO:0000160">
    <property type="term" value="P:phosphorelay signal transduction system"/>
    <property type="evidence" value="ECO:0007669"/>
    <property type="project" value="UniProtKB-KW"/>
</dbReference>
<evidence type="ECO:0000256" key="6">
    <source>
        <dbReference type="PROSITE-ProRule" id="PRU00169"/>
    </source>
</evidence>
<dbReference type="SUPFAM" id="SSF52172">
    <property type="entry name" value="CheY-like"/>
    <property type="match status" value="1"/>
</dbReference>
<proteinExistence type="predicted"/>
<name>A0A212LZN9_9FIRM</name>
<accession>A0A212LZN9</accession>
<dbReference type="CDD" id="cd17574">
    <property type="entry name" value="REC_OmpR"/>
    <property type="match status" value="1"/>
</dbReference>
<dbReference type="PANTHER" id="PTHR44591">
    <property type="entry name" value="STRESS RESPONSE REGULATOR PROTEIN 1"/>
    <property type="match status" value="1"/>
</dbReference>
<evidence type="ECO:0000256" key="4">
    <source>
        <dbReference type="ARBA" id="ARBA00023125"/>
    </source>
</evidence>
<dbReference type="InterPro" id="IPR050595">
    <property type="entry name" value="Bact_response_regulator"/>
</dbReference>
<dbReference type="PROSITE" id="PS50110">
    <property type="entry name" value="RESPONSE_REGULATORY"/>
    <property type="match status" value="1"/>
</dbReference>
<organism evidence="8">
    <name type="scientific">uncultured Sporomusa sp</name>
    <dbReference type="NCBI Taxonomy" id="307249"/>
    <lineage>
        <taxon>Bacteria</taxon>
        <taxon>Bacillati</taxon>
        <taxon>Bacillota</taxon>
        <taxon>Negativicutes</taxon>
        <taxon>Selenomonadales</taxon>
        <taxon>Sporomusaceae</taxon>
        <taxon>Sporomusa</taxon>
        <taxon>environmental samples</taxon>
    </lineage>
</organism>
<dbReference type="RefSeq" id="WP_075757744.1">
    <property type="nucleotide sequence ID" value="NZ_LT608335.1"/>
</dbReference>
<sequence>MNNKKILIVDDEPHIRALLEQTLESLEDNGTELLFAKDGEEGLAMALHHLPEIIFLDIMMPKMNGYDACRQIKQQTSSYVVLLTAKGQETDRQKGLEAGADEYIFKPFDPDAVLLKAIKLLNR</sequence>
<dbReference type="FunFam" id="3.40.50.2300:FF:000001">
    <property type="entry name" value="DNA-binding response regulator PhoB"/>
    <property type="match status" value="1"/>
</dbReference>
<dbReference type="PANTHER" id="PTHR44591:SF22">
    <property type="entry name" value="CHEY SUBFAMILY"/>
    <property type="match status" value="1"/>
</dbReference>
<keyword evidence="4" id="KW-0238">DNA-binding</keyword>
<dbReference type="Gene3D" id="3.40.50.2300">
    <property type="match status" value="1"/>
</dbReference>
<dbReference type="Pfam" id="PF00072">
    <property type="entry name" value="Response_reg"/>
    <property type="match status" value="1"/>
</dbReference>
<dbReference type="InterPro" id="IPR011006">
    <property type="entry name" value="CheY-like_superfamily"/>
</dbReference>
<evidence type="ECO:0000256" key="1">
    <source>
        <dbReference type="ARBA" id="ARBA00022553"/>
    </source>
</evidence>
<keyword evidence="1 6" id="KW-0597">Phosphoprotein</keyword>
<protein>
    <submittedName>
        <fullName evidence="8">Response regulator receiver protein</fullName>
    </submittedName>
</protein>
<dbReference type="EMBL" id="FMJE01000005">
    <property type="protein sequence ID" value="SCM83002.1"/>
    <property type="molecule type" value="Genomic_DNA"/>
</dbReference>
<feature type="modified residue" description="4-aspartylphosphate" evidence="6">
    <location>
        <position position="57"/>
    </location>
</feature>
<keyword evidence="3" id="KW-0805">Transcription regulation</keyword>
<dbReference type="AlphaFoldDB" id="A0A212LZN9"/>